<evidence type="ECO:0000313" key="5">
    <source>
        <dbReference type="Xenbase" id="XB-GENE-29097687"/>
    </source>
</evidence>
<keyword evidence="2" id="KW-0472">Membrane</keyword>
<feature type="compositionally biased region" description="Basic residues" evidence="1">
    <location>
        <begin position="155"/>
        <end position="164"/>
    </location>
</feature>
<keyword evidence="2" id="KW-1133">Transmembrane helix</keyword>
<evidence type="ECO:0000256" key="1">
    <source>
        <dbReference type="SAM" id="MobiDB-lite"/>
    </source>
</evidence>
<organism evidence="3 4">
    <name type="scientific">Xenopus tropicalis</name>
    <name type="common">Western clawed frog</name>
    <name type="synonym">Silurana tropicalis</name>
    <dbReference type="NCBI Taxonomy" id="8364"/>
    <lineage>
        <taxon>Eukaryota</taxon>
        <taxon>Metazoa</taxon>
        <taxon>Chordata</taxon>
        <taxon>Craniata</taxon>
        <taxon>Vertebrata</taxon>
        <taxon>Euteleostomi</taxon>
        <taxon>Amphibia</taxon>
        <taxon>Batrachia</taxon>
        <taxon>Anura</taxon>
        <taxon>Pipoidea</taxon>
        <taxon>Pipidae</taxon>
        <taxon>Xenopodinae</taxon>
        <taxon>Xenopus</taxon>
        <taxon>Silurana</taxon>
    </lineage>
</organism>
<dbReference type="AGR" id="Xenbase:XB-GENE-29097687"/>
<proteinExistence type="predicted"/>
<feature type="compositionally biased region" description="Basic and acidic residues" evidence="1">
    <location>
        <begin position="118"/>
        <end position="145"/>
    </location>
</feature>
<dbReference type="AlphaFoldDB" id="A0A8J1JV45"/>
<evidence type="ECO:0000256" key="2">
    <source>
        <dbReference type="SAM" id="Phobius"/>
    </source>
</evidence>
<feature type="transmembrane region" description="Helical" evidence="2">
    <location>
        <begin position="67"/>
        <end position="91"/>
    </location>
</feature>
<protein>
    <submittedName>
        <fullName evidence="4">Uncharacterized protein LOC116411751</fullName>
    </submittedName>
</protein>
<dbReference type="RefSeq" id="XP_031760461.1">
    <property type="nucleotide sequence ID" value="XM_031904601.1"/>
</dbReference>
<keyword evidence="2" id="KW-0812">Transmembrane</keyword>
<reference evidence="4" key="1">
    <citation type="submission" date="2025-08" db="UniProtKB">
        <authorList>
            <consortium name="RefSeq"/>
        </authorList>
    </citation>
    <scope>IDENTIFICATION</scope>
    <source>
        <strain evidence="4">Nigerian</strain>
        <tissue evidence="4">Liver and blood</tissue>
    </source>
</reference>
<feature type="compositionally biased region" description="Basic and acidic residues" evidence="1">
    <location>
        <begin position="222"/>
        <end position="240"/>
    </location>
</feature>
<sequence>MNRIYRRKKQFTYILWVICILCIYPATGFPKGKSDVIKNTAMAIEGATQITDVRDLSSNENETSSGFLKYLIAMGVLIPVVLMGGLGWYLFVQQKKANWNFDMEKGKPTCPQATTPTETKKLIKKKDSVEYTNETKNKAKKEEKQTPQPALKPTKSTKGKKKTSSMKESLAKEEIQNEIVDKEQLKGLESTQTPRPTVKKIKSKRQKEIKSPEEEAVPSVDVNKDQNSESKKKSALKETAHSVTMERLPLAKKEEESDIDLFLPFLAQYLKERSPSVSPVHRR</sequence>
<feature type="region of interest" description="Disordered" evidence="1">
    <location>
        <begin position="105"/>
        <end position="242"/>
    </location>
</feature>
<feature type="compositionally biased region" description="Basic and acidic residues" evidence="1">
    <location>
        <begin position="169"/>
        <end position="186"/>
    </location>
</feature>
<dbReference type="Xenbase" id="XB-GENE-29097687">
    <property type="gene designation" value="LOC116411751"/>
</dbReference>
<gene>
    <name evidence="4 5" type="primary">LOC116411751</name>
</gene>
<evidence type="ECO:0000313" key="4">
    <source>
        <dbReference type="RefSeq" id="XP_031760461.1"/>
    </source>
</evidence>
<keyword evidence="3" id="KW-1185">Reference proteome</keyword>
<name>A0A8J1JV45_XENTR</name>
<dbReference type="KEGG" id="xtr:116411751"/>
<feature type="transmembrane region" description="Helical" evidence="2">
    <location>
        <begin position="12"/>
        <end position="29"/>
    </location>
</feature>
<dbReference type="Proteomes" id="UP000008143">
    <property type="component" value="Chromosome 6"/>
</dbReference>
<evidence type="ECO:0000313" key="3">
    <source>
        <dbReference type="Proteomes" id="UP000008143"/>
    </source>
</evidence>
<dbReference type="GeneID" id="116411751"/>
<accession>A0A8J1JV45</accession>